<dbReference type="STRING" id="1034943.BN59_02743"/>
<evidence type="ECO:0000256" key="3">
    <source>
        <dbReference type="RuleBase" id="RU000363"/>
    </source>
</evidence>
<evidence type="ECO:0000313" key="4">
    <source>
        <dbReference type="EMBL" id="CDZ78433.1"/>
    </source>
</evidence>
<dbReference type="GO" id="GO:0016616">
    <property type="term" value="F:oxidoreductase activity, acting on the CH-OH group of donors, NAD or NADP as acceptor"/>
    <property type="evidence" value="ECO:0007669"/>
    <property type="project" value="UniProtKB-ARBA"/>
</dbReference>
<dbReference type="Pfam" id="PF00106">
    <property type="entry name" value="adh_short"/>
    <property type="match status" value="1"/>
</dbReference>
<name>A0A078L3B9_9GAMM</name>
<dbReference type="PRINTS" id="PR00081">
    <property type="entry name" value="GDHRDH"/>
</dbReference>
<dbReference type="PANTHER" id="PTHR42901:SF1">
    <property type="entry name" value="ALCOHOL DEHYDROGENASE"/>
    <property type="match status" value="1"/>
</dbReference>
<dbReference type="PRINTS" id="PR00080">
    <property type="entry name" value="SDRFAMILY"/>
</dbReference>
<dbReference type="FunFam" id="3.40.50.720:FF:000047">
    <property type="entry name" value="NADP-dependent L-serine/L-allo-threonine dehydrogenase"/>
    <property type="match status" value="1"/>
</dbReference>
<sequence>MTDLKDKIILITGASSGIGQACSRLFAKQGAKLILCARRQERIEQLAKDLEETHGTQSIPLILDVRDKAQVHSVLGKLPEGWQNVDILINNAGLALASDPIQQGSIDNWDTMIDTNLKGLLYVTRTILPGMLSRDRGYIINIGSIAGQEAYTNGNVYCATKHAVRALTKSLRLDLLGSAIRVTEIAPGAVETEFSEVRWNDKDKAKAFYEDFNPLFAEDIADAALYCLTRPQHVDIAEMTIMPTAQAAAAHIYRSGKRLQ</sequence>
<dbReference type="Proteomes" id="UP000044071">
    <property type="component" value="Unassembled WGS sequence"/>
</dbReference>
<protein>
    <submittedName>
        <fullName evidence="4">NADP-dependent 3-hydroxy acid dehydrogenase YdfG</fullName>
    </submittedName>
</protein>
<dbReference type="AlphaFoldDB" id="A0A078L3B9"/>
<dbReference type="OrthoDB" id="9810734at2"/>
<proteinExistence type="inferred from homology"/>
<dbReference type="InterPro" id="IPR020904">
    <property type="entry name" value="Sc_DH/Rdtase_CS"/>
</dbReference>
<evidence type="ECO:0000313" key="5">
    <source>
        <dbReference type="Proteomes" id="UP000044071"/>
    </source>
</evidence>
<comment type="similarity">
    <text evidence="1 3">Belongs to the short-chain dehydrogenases/reductases (SDR) family.</text>
</comment>
<dbReference type="InterPro" id="IPR036291">
    <property type="entry name" value="NAD(P)-bd_dom_sf"/>
</dbReference>
<dbReference type="EMBL" id="CCSB01000003">
    <property type="protein sequence ID" value="CDZ78433.1"/>
    <property type="molecule type" value="Genomic_DNA"/>
</dbReference>
<dbReference type="InterPro" id="IPR002347">
    <property type="entry name" value="SDR_fam"/>
</dbReference>
<evidence type="ECO:0000256" key="2">
    <source>
        <dbReference type="ARBA" id="ARBA00023002"/>
    </source>
</evidence>
<evidence type="ECO:0000256" key="1">
    <source>
        <dbReference type="ARBA" id="ARBA00006484"/>
    </source>
</evidence>
<dbReference type="PANTHER" id="PTHR42901">
    <property type="entry name" value="ALCOHOL DEHYDROGENASE"/>
    <property type="match status" value="1"/>
</dbReference>
<accession>A0A078L3B9</accession>
<reference evidence="4 5" key="1">
    <citation type="submission" date="2014-06" db="EMBL/GenBank/DDBJ databases">
        <authorList>
            <person name="Urmite Genomes Urmite Genomes"/>
        </authorList>
    </citation>
    <scope>NUCLEOTIDE SEQUENCE [LARGE SCALE GENOMIC DNA]</scope>
</reference>
<dbReference type="eggNOG" id="COG4221">
    <property type="taxonomic scope" value="Bacteria"/>
</dbReference>
<keyword evidence="2" id="KW-0560">Oxidoreductase</keyword>
<dbReference type="RefSeq" id="WP_044011580.1">
    <property type="nucleotide sequence ID" value="NZ_CCVW01000003.1"/>
</dbReference>
<dbReference type="SUPFAM" id="SSF51735">
    <property type="entry name" value="NAD(P)-binding Rossmann-fold domains"/>
    <property type="match status" value="1"/>
</dbReference>
<gene>
    <name evidence="4" type="primary">ydfG</name>
    <name evidence="4" type="ORF">BN59_02743</name>
</gene>
<dbReference type="PROSITE" id="PS00061">
    <property type="entry name" value="ADH_SHORT"/>
    <property type="match status" value="1"/>
</dbReference>
<dbReference type="PROSITE" id="PS51257">
    <property type="entry name" value="PROKAR_LIPOPROTEIN"/>
    <property type="match status" value="1"/>
</dbReference>
<keyword evidence="5" id="KW-1185">Reference proteome</keyword>
<dbReference type="CDD" id="cd05346">
    <property type="entry name" value="SDR_c5"/>
    <property type="match status" value="1"/>
</dbReference>
<organism evidence="4 5">
    <name type="scientific">Legionella massiliensis</name>
    <dbReference type="NCBI Taxonomy" id="1034943"/>
    <lineage>
        <taxon>Bacteria</taxon>
        <taxon>Pseudomonadati</taxon>
        <taxon>Pseudomonadota</taxon>
        <taxon>Gammaproteobacteria</taxon>
        <taxon>Legionellales</taxon>
        <taxon>Legionellaceae</taxon>
        <taxon>Legionella</taxon>
    </lineage>
</organism>
<dbReference type="Gene3D" id="3.40.50.720">
    <property type="entry name" value="NAD(P)-binding Rossmann-like Domain"/>
    <property type="match status" value="1"/>
</dbReference>